<dbReference type="GO" id="GO:0005886">
    <property type="term" value="C:plasma membrane"/>
    <property type="evidence" value="ECO:0007669"/>
    <property type="project" value="TreeGrafter"/>
</dbReference>
<dbReference type="OrthoDB" id="5428495at2759"/>
<evidence type="ECO:0000256" key="10">
    <source>
        <dbReference type="SAM" id="Phobius"/>
    </source>
</evidence>
<keyword evidence="7 8" id="KW-0472">Membrane</keyword>
<name>A0A9P4I5W4_9PEZI</name>
<feature type="transmembrane region" description="Helical" evidence="10">
    <location>
        <begin position="110"/>
        <end position="129"/>
    </location>
</feature>
<proteinExistence type="inferred from homology"/>
<evidence type="ECO:0000256" key="5">
    <source>
        <dbReference type="ARBA" id="ARBA00022692"/>
    </source>
</evidence>
<feature type="transmembrane region" description="Helical" evidence="10">
    <location>
        <begin position="342"/>
        <end position="363"/>
    </location>
</feature>
<dbReference type="Gene3D" id="1.10.4160.10">
    <property type="entry name" value="Hydantoin permease"/>
    <property type="match status" value="1"/>
</dbReference>
<keyword evidence="6 10" id="KW-1133">Transmembrane helix</keyword>
<dbReference type="AlphaFoldDB" id="A0A9P4I5W4"/>
<dbReference type="PANTHER" id="PTHR31806">
    <property type="entry name" value="PURINE-CYTOSINE PERMEASE FCY2-RELATED"/>
    <property type="match status" value="1"/>
</dbReference>
<feature type="transmembrane region" description="Helical" evidence="10">
    <location>
        <begin position="383"/>
        <end position="400"/>
    </location>
</feature>
<feature type="transmembrane region" description="Helical" evidence="10">
    <location>
        <begin position="406"/>
        <end position="426"/>
    </location>
</feature>
<evidence type="ECO:0000256" key="2">
    <source>
        <dbReference type="ARBA" id="ARBA00008974"/>
    </source>
</evidence>
<comment type="subcellular location">
    <subcellularLocation>
        <location evidence="1">Membrane</location>
        <topology evidence="1">Multi-pass membrane protein</topology>
    </subcellularLocation>
</comment>
<evidence type="ECO:0000313" key="11">
    <source>
        <dbReference type="EMBL" id="KAF2093742.1"/>
    </source>
</evidence>
<protein>
    <submittedName>
        <fullName evidence="11">Nucleoside transporter</fullName>
    </submittedName>
</protein>
<evidence type="ECO:0000256" key="6">
    <source>
        <dbReference type="ARBA" id="ARBA00022989"/>
    </source>
</evidence>
<dbReference type="FunFam" id="1.10.4160.10:FF:000002">
    <property type="entry name" value="Purine-cytosine permease fcyB"/>
    <property type="match status" value="1"/>
</dbReference>
<sequence length="523" mass="57513">MELFPLGLVEDVEKGNPLAPSPTETHSTTGTTESSPPKWKKIYRATSAYLVSWKLEARGIQRVEAHERHSLQTLGFTQVGIVWFSMNLAANNITLGMLGPVVFELGFLDATLLAFFGQLVGNLAVGYQAMFGPRSGNRTLIVARYTMGWWPVKLIVLLNIVVMLGYSLIDVVIAGQMLSAVSPHNSLSLVVGIIVTSLITWTISTFGYRIFHYYERYAWLPQLIVLCVLAGVAGPKFDLSSESQGDARTIVGNRLSFFSLCLAAAITYSGAGADFFVYYPEHTAGWKVFAVTNAGLALSFTFMFILGIGLASAIPTNTAWSDAYNSSQGALIVEAYRPLGTFGSICSVMVALGLVANLVPPAYSSGLDFQILGRWFEKVPRPIWNTLGIVIFTVCALAGRDHLAEIFTNFLALMGYWVVIWIAISLEEEFLFRPKMKTPDNDRGFDWTAWNEKDKLPHGYAALLAFLVGWAGAILSMAQLWYIGPLAAPVGDYGADMGNYVGFAWAALVFPPLRWLELKKFKR</sequence>
<feature type="transmembrane region" description="Helical" evidence="10">
    <location>
        <begin position="218"/>
        <end position="237"/>
    </location>
</feature>
<feature type="transmembrane region" description="Helical" evidence="10">
    <location>
        <begin position="497"/>
        <end position="516"/>
    </location>
</feature>
<gene>
    <name evidence="11" type="ORF">NA57DRAFT_48052</name>
</gene>
<keyword evidence="4" id="KW-0597">Phosphoprotein</keyword>
<evidence type="ECO:0000256" key="3">
    <source>
        <dbReference type="ARBA" id="ARBA00022448"/>
    </source>
</evidence>
<evidence type="ECO:0000256" key="8">
    <source>
        <dbReference type="PIRNR" id="PIRNR002744"/>
    </source>
</evidence>
<keyword evidence="3 8" id="KW-0813">Transport</keyword>
<evidence type="ECO:0000256" key="7">
    <source>
        <dbReference type="ARBA" id="ARBA00023136"/>
    </source>
</evidence>
<dbReference type="EMBL" id="ML978137">
    <property type="protein sequence ID" value="KAF2093742.1"/>
    <property type="molecule type" value="Genomic_DNA"/>
</dbReference>
<feature type="transmembrane region" description="Helical" evidence="10">
    <location>
        <begin position="291"/>
        <end position="314"/>
    </location>
</feature>
<dbReference type="Proteomes" id="UP000799772">
    <property type="component" value="Unassembled WGS sequence"/>
</dbReference>
<dbReference type="InterPro" id="IPR001248">
    <property type="entry name" value="Pur-cyt_permease"/>
</dbReference>
<keyword evidence="12" id="KW-1185">Reference proteome</keyword>
<feature type="region of interest" description="Disordered" evidence="9">
    <location>
        <begin position="12"/>
        <end position="37"/>
    </location>
</feature>
<evidence type="ECO:0000256" key="1">
    <source>
        <dbReference type="ARBA" id="ARBA00004141"/>
    </source>
</evidence>
<feature type="transmembrane region" description="Helical" evidence="10">
    <location>
        <begin position="460"/>
        <end position="482"/>
    </location>
</feature>
<dbReference type="PANTHER" id="PTHR31806:SF8">
    <property type="entry name" value="TRANSPORTER, PUTATIVE (AFU_ORTHOLOGUE AFUA_2G03000)-RELATED"/>
    <property type="match status" value="1"/>
</dbReference>
<reference evidence="11" key="1">
    <citation type="journal article" date="2020" name="Stud. Mycol.">
        <title>101 Dothideomycetes genomes: a test case for predicting lifestyles and emergence of pathogens.</title>
        <authorList>
            <person name="Haridas S."/>
            <person name="Albert R."/>
            <person name="Binder M."/>
            <person name="Bloem J."/>
            <person name="Labutti K."/>
            <person name="Salamov A."/>
            <person name="Andreopoulos B."/>
            <person name="Baker S."/>
            <person name="Barry K."/>
            <person name="Bills G."/>
            <person name="Bluhm B."/>
            <person name="Cannon C."/>
            <person name="Castanera R."/>
            <person name="Culley D."/>
            <person name="Daum C."/>
            <person name="Ezra D."/>
            <person name="Gonzalez J."/>
            <person name="Henrissat B."/>
            <person name="Kuo A."/>
            <person name="Liang C."/>
            <person name="Lipzen A."/>
            <person name="Lutzoni F."/>
            <person name="Magnuson J."/>
            <person name="Mondo S."/>
            <person name="Nolan M."/>
            <person name="Ohm R."/>
            <person name="Pangilinan J."/>
            <person name="Park H.-J."/>
            <person name="Ramirez L."/>
            <person name="Alfaro M."/>
            <person name="Sun H."/>
            <person name="Tritt A."/>
            <person name="Yoshinaga Y."/>
            <person name="Zwiers L.-H."/>
            <person name="Turgeon B."/>
            <person name="Goodwin S."/>
            <person name="Spatafora J."/>
            <person name="Crous P."/>
            <person name="Grigoriev I."/>
        </authorList>
    </citation>
    <scope>NUCLEOTIDE SEQUENCE</scope>
    <source>
        <strain evidence="11">CBS 133067</strain>
    </source>
</reference>
<feature type="compositionally biased region" description="Low complexity" evidence="9">
    <location>
        <begin position="21"/>
        <end position="37"/>
    </location>
</feature>
<dbReference type="GO" id="GO:0022857">
    <property type="term" value="F:transmembrane transporter activity"/>
    <property type="evidence" value="ECO:0007669"/>
    <property type="project" value="InterPro"/>
</dbReference>
<feature type="transmembrane region" description="Helical" evidence="10">
    <location>
        <begin position="257"/>
        <end position="279"/>
    </location>
</feature>
<accession>A0A9P4I5W4</accession>
<feature type="transmembrane region" description="Helical" evidence="10">
    <location>
        <begin position="189"/>
        <end position="211"/>
    </location>
</feature>
<dbReference type="PIRSF" id="PIRSF002744">
    <property type="entry name" value="Pur-cyt_permease"/>
    <property type="match status" value="1"/>
</dbReference>
<feature type="transmembrane region" description="Helical" evidence="10">
    <location>
        <begin position="150"/>
        <end position="169"/>
    </location>
</feature>
<dbReference type="GO" id="GO:0015851">
    <property type="term" value="P:nucleobase transport"/>
    <property type="evidence" value="ECO:0007669"/>
    <property type="project" value="UniProtKB-ARBA"/>
</dbReference>
<dbReference type="Pfam" id="PF02133">
    <property type="entry name" value="Transp_cyt_pur"/>
    <property type="match status" value="1"/>
</dbReference>
<evidence type="ECO:0000256" key="4">
    <source>
        <dbReference type="ARBA" id="ARBA00022553"/>
    </source>
</evidence>
<keyword evidence="5 10" id="KW-0812">Transmembrane</keyword>
<dbReference type="GO" id="GO:0000329">
    <property type="term" value="C:fungal-type vacuole membrane"/>
    <property type="evidence" value="ECO:0007669"/>
    <property type="project" value="TreeGrafter"/>
</dbReference>
<evidence type="ECO:0000256" key="9">
    <source>
        <dbReference type="SAM" id="MobiDB-lite"/>
    </source>
</evidence>
<evidence type="ECO:0000313" key="12">
    <source>
        <dbReference type="Proteomes" id="UP000799772"/>
    </source>
</evidence>
<dbReference type="InterPro" id="IPR026030">
    <property type="entry name" value="Pur-cyt_permease_Fcy2/21/22"/>
</dbReference>
<organism evidence="11 12">
    <name type="scientific">Rhizodiscina lignyota</name>
    <dbReference type="NCBI Taxonomy" id="1504668"/>
    <lineage>
        <taxon>Eukaryota</taxon>
        <taxon>Fungi</taxon>
        <taxon>Dikarya</taxon>
        <taxon>Ascomycota</taxon>
        <taxon>Pezizomycotina</taxon>
        <taxon>Dothideomycetes</taxon>
        <taxon>Pleosporomycetidae</taxon>
        <taxon>Aulographales</taxon>
        <taxon>Rhizodiscinaceae</taxon>
        <taxon>Rhizodiscina</taxon>
    </lineage>
</organism>
<comment type="caution">
    <text evidence="11">The sequence shown here is derived from an EMBL/GenBank/DDBJ whole genome shotgun (WGS) entry which is preliminary data.</text>
</comment>
<comment type="similarity">
    <text evidence="2 8">Belongs to the purine-cytosine permease (2.A.39) family.</text>
</comment>